<reference evidence="3" key="1">
    <citation type="submission" date="2021-02" db="EMBL/GenBank/DDBJ databases">
        <authorList>
            <person name="Dougan E. K."/>
            <person name="Rhodes N."/>
            <person name="Thang M."/>
            <person name="Chan C."/>
        </authorList>
    </citation>
    <scope>NUCLEOTIDE SEQUENCE</scope>
</reference>
<name>A0A812V8H9_9DINO</name>
<sequence length="181" mass="19892">MVGVVGLDNHVPSIFDTPLEKLTTPRSKSPGDACEKSPNARLERRSRQRDSDVSTADTTGSSRPSISSIPDIAEVQSPPSEVEDDGTPCSNLSQCSQEMMSTHTFAPPSLAPGANARQCSQVEWQLWWQSLAYEGACQKNLEQQQWLQQVEAQNNELTVLVAALRAEKRVLEQRPLGCEDV</sequence>
<evidence type="ECO:0000313" key="4">
    <source>
        <dbReference type="Proteomes" id="UP000604046"/>
    </source>
</evidence>
<evidence type="ECO:0000256" key="1">
    <source>
        <dbReference type="SAM" id="Coils"/>
    </source>
</evidence>
<accession>A0A812V8H9</accession>
<keyword evidence="4" id="KW-1185">Reference proteome</keyword>
<keyword evidence="1" id="KW-0175">Coiled coil</keyword>
<comment type="caution">
    <text evidence="3">The sequence shown here is derived from an EMBL/GenBank/DDBJ whole genome shotgun (WGS) entry which is preliminary data.</text>
</comment>
<evidence type="ECO:0000313" key="3">
    <source>
        <dbReference type="EMBL" id="CAE7604650.1"/>
    </source>
</evidence>
<organism evidence="3 4">
    <name type="scientific">Symbiodinium natans</name>
    <dbReference type="NCBI Taxonomy" id="878477"/>
    <lineage>
        <taxon>Eukaryota</taxon>
        <taxon>Sar</taxon>
        <taxon>Alveolata</taxon>
        <taxon>Dinophyceae</taxon>
        <taxon>Suessiales</taxon>
        <taxon>Symbiodiniaceae</taxon>
        <taxon>Symbiodinium</taxon>
    </lineage>
</organism>
<feature type="compositionally biased region" description="Basic and acidic residues" evidence="2">
    <location>
        <begin position="41"/>
        <end position="52"/>
    </location>
</feature>
<gene>
    <name evidence="3" type="ORF">SNAT2548_LOCUS34390</name>
</gene>
<feature type="compositionally biased region" description="Low complexity" evidence="2">
    <location>
        <begin position="61"/>
        <end position="70"/>
    </location>
</feature>
<evidence type="ECO:0000256" key="2">
    <source>
        <dbReference type="SAM" id="MobiDB-lite"/>
    </source>
</evidence>
<dbReference type="EMBL" id="CAJNDS010002805">
    <property type="protein sequence ID" value="CAE7604650.1"/>
    <property type="molecule type" value="Genomic_DNA"/>
</dbReference>
<proteinExistence type="predicted"/>
<feature type="coiled-coil region" evidence="1">
    <location>
        <begin position="147"/>
        <end position="174"/>
    </location>
</feature>
<dbReference type="Proteomes" id="UP000604046">
    <property type="component" value="Unassembled WGS sequence"/>
</dbReference>
<protein>
    <submittedName>
        <fullName evidence="3">Uncharacterized protein</fullName>
    </submittedName>
</protein>
<dbReference type="AlphaFoldDB" id="A0A812V8H9"/>
<feature type="region of interest" description="Disordered" evidence="2">
    <location>
        <begin position="1"/>
        <end position="93"/>
    </location>
</feature>